<organism evidence="1 2">
    <name type="scientific">Vibrio brasiliensis LMG 20546</name>
    <dbReference type="NCBI Taxonomy" id="945543"/>
    <lineage>
        <taxon>Bacteria</taxon>
        <taxon>Pseudomonadati</taxon>
        <taxon>Pseudomonadota</taxon>
        <taxon>Gammaproteobacteria</taxon>
        <taxon>Vibrionales</taxon>
        <taxon>Vibrionaceae</taxon>
        <taxon>Vibrio</taxon>
        <taxon>Vibrio oreintalis group</taxon>
    </lineage>
</organism>
<dbReference type="AlphaFoldDB" id="E8LRJ4"/>
<dbReference type="eggNOG" id="COG0834">
    <property type="taxonomic scope" value="Bacteria"/>
</dbReference>
<gene>
    <name evidence="1" type="ORF">VIBR0546_03330</name>
</gene>
<dbReference type="RefSeq" id="WP_006878423.1">
    <property type="nucleotide sequence ID" value="NZ_AEVS01000035.1"/>
</dbReference>
<dbReference type="Proteomes" id="UP000004371">
    <property type="component" value="Unassembled WGS sequence"/>
</dbReference>
<dbReference type="Gene3D" id="3.40.190.10">
    <property type="entry name" value="Periplasmic binding protein-like II"/>
    <property type="match status" value="2"/>
</dbReference>
<comment type="caution">
    <text evidence="1">The sequence shown here is derived from an EMBL/GenBank/DDBJ whole genome shotgun (WGS) entry which is preliminary data.</text>
</comment>
<name>E8LRJ4_9VIBR</name>
<dbReference type="EMBL" id="AEVS01000035">
    <property type="protein sequence ID" value="EGA66597.1"/>
    <property type="molecule type" value="Genomic_DNA"/>
</dbReference>
<reference evidence="1 2" key="1">
    <citation type="journal article" date="2012" name="Int. J. Syst. Evol. Microbiol.">
        <title>Vibrio caribbeanicus sp. nov., isolated from the marine sponge Scleritoderma cyanea.</title>
        <authorList>
            <person name="Hoffmann M."/>
            <person name="Monday S.R."/>
            <person name="Allard M.W."/>
            <person name="Strain E.A."/>
            <person name="Whittaker P."/>
            <person name="Naum M."/>
            <person name="McCarthy P.J."/>
            <person name="Lopez J.V."/>
            <person name="Fischer M."/>
            <person name="Brown E.W."/>
        </authorList>
    </citation>
    <scope>NUCLEOTIDE SEQUENCE [LARGE SCALE GENOMIC DNA]</scope>
    <source>
        <strain evidence="1 2">LMG 20546</strain>
    </source>
</reference>
<evidence type="ECO:0000313" key="1">
    <source>
        <dbReference type="EMBL" id="EGA66597.1"/>
    </source>
</evidence>
<evidence type="ECO:0000313" key="2">
    <source>
        <dbReference type="Proteomes" id="UP000004371"/>
    </source>
</evidence>
<dbReference type="SUPFAM" id="SSF53850">
    <property type="entry name" value="Periplasmic binding protein-like II"/>
    <property type="match status" value="1"/>
</dbReference>
<dbReference type="PANTHER" id="PTHR38834">
    <property type="entry name" value="PERIPLASMIC SUBSTRATE BINDING PROTEIN FAMILY 3"/>
    <property type="match status" value="1"/>
</dbReference>
<proteinExistence type="predicted"/>
<accession>E8LRJ4</accession>
<sequence>MVEHASQNLEMEISGIHFLPWKRAIRNTQENENVLFFSLSRTPNREQQFQWIGPVSPYEVAVYRHIEGPPVNPDYLSDLKNYSFAAQAASSFEEVIKEEGFNNIIPVNYGQVAIKLLRAHRVDFAPLVTSSYYYRMEQYGYNPDEFIEVIKIDKLCKELWLVTGNNTSPEVVAALQESFNQLKNDGLLEQLIAEYQPDSEVMVRYRNAKLN</sequence>
<protein>
    <submittedName>
        <fullName evidence="1">Amino acid ABC transporter periplasmic protein</fullName>
    </submittedName>
</protein>
<dbReference type="STRING" id="945543.VIBR0546_03330"/>
<dbReference type="PANTHER" id="PTHR38834:SF3">
    <property type="entry name" value="SOLUTE-BINDING PROTEIN FAMILY 3_N-TERMINAL DOMAIN-CONTAINING PROTEIN"/>
    <property type="match status" value="1"/>
</dbReference>
<keyword evidence="2" id="KW-1185">Reference proteome</keyword>